<protein>
    <submittedName>
        <fullName evidence="3">Uncharacterized protein</fullName>
    </submittedName>
</protein>
<organism evidence="3 4">
    <name type="scientific">Catenaria anguillulae PL171</name>
    <dbReference type="NCBI Taxonomy" id="765915"/>
    <lineage>
        <taxon>Eukaryota</taxon>
        <taxon>Fungi</taxon>
        <taxon>Fungi incertae sedis</taxon>
        <taxon>Blastocladiomycota</taxon>
        <taxon>Blastocladiomycetes</taxon>
        <taxon>Blastocladiales</taxon>
        <taxon>Catenariaceae</taxon>
        <taxon>Catenaria</taxon>
    </lineage>
</organism>
<evidence type="ECO:0000313" key="3">
    <source>
        <dbReference type="EMBL" id="ORZ36296.1"/>
    </source>
</evidence>
<evidence type="ECO:0000256" key="2">
    <source>
        <dbReference type="SAM" id="SignalP"/>
    </source>
</evidence>
<sequence length="281" mass="30632">MDIILLTTQLLCSWQAASSAVQSVPAFSDDVSQAASDSTSSTCQSKDCRDQIGKLRIRLAAALSEVSMLQGHLKQPFALPEPRIPVYEEPQPSLARFPQGRKAVTKGSHGSVKPTSHVTVQDDSLPPRKRQRSSISTVPPAGPTASQLPPPRKPHGFPDRLATAAKCYASSRYTYGRMSLTTSPSTTILAHILVPPRKLSQSTIQDYVSTITNSMGSVSELMNTVLAAIATSDSTHPRTIAEIYARHRPPESAVKLWARYTLRWSVRPMVAVKVLDHNQPE</sequence>
<keyword evidence="2" id="KW-0732">Signal</keyword>
<feature type="compositionally biased region" description="Polar residues" evidence="1">
    <location>
        <begin position="113"/>
        <end position="122"/>
    </location>
</feature>
<dbReference type="AlphaFoldDB" id="A0A1Y2HNX0"/>
<reference evidence="3 4" key="1">
    <citation type="submission" date="2016-07" db="EMBL/GenBank/DDBJ databases">
        <title>Pervasive Adenine N6-methylation of Active Genes in Fungi.</title>
        <authorList>
            <consortium name="DOE Joint Genome Institute"/>
            <person name="Mondo S.J."/>
            <person name="Dannebaum R.O."/>
            <person name="Kuo R.C."/>
            <person name="Labutti K."/>
            <person name="Haridas S."/>
            <person name="Kuo A."/>
            <person name="Salamov A."/>
            <person name="Ahrendt S.R."/>
            <person name="Lipzen A."/>
            <person name="Sullivan W."/>
            <person name="Andreopoulos W.B."/>
            <person name="Clum A."/>
            <person name="Lindquist E."/>
            <person name="Daum C."/>
            <person name="Ramamoorthy G.K."/>
            <person name="Gryganskyi A."/>
            <person name="Culley D."/>
            <person name="Magnuson J.K."/>
            <person name="James T.Y."/>
            <person name="O'Malley M.A."/>
            <person name="Stajich J.E."/>
            <person name="Spatafora J.W."/>
            <person name="Visel A."/>
            <person name="Grigoriev I.V."/>
        </authorList>
    </citation>
    <scope>NUCLEOTIDE SEQUENCE [LARGE SCALE GENOMIC DNA]</scope>
    <source>
        <strain evidence="3 4">PL171</strain>
    </source>
</reference>
<evidence type="ECO:0000256" key="1">
    <source>
        <dbReference type="SAM" id="MobiDB-lite"/>
    </source>
</evidence>
<name>A0A1Y2HNX0_9FUNG</name>
<feature type="signal peptide" evidence="2">
    <location>
        <begin position="1"/>
        <end position="20"/>
    </location>
</feature>
<keyword evidence="4" id="KW-1185">Reference proteome</keyword>
<dbReference type="Proteomes" id="UP000193411">
    <property type="component" value="Unassembled WGS sequence"/>
</dbReference>
<feature type="non-terminal residue" evidence="3">
    <location>
        <position position="281"/>
    </location>
</feature>
<proteinExistence type="predicted"/>
<evidence type="ECO:0000313" key="4">
    <source>
        <dbReference type="Proteomes" id="UP000193411"/>
    </source>
</evidence>
<accession>A0A1Y2HNX0</accession>
<dbReference type="EMBL" id="MCFL01000017">
    <property type="protein sequence ID" value="ORZ36296.1"/>
    <property type="molecule type" value="Genomic_DNA"/>
</dbReference>
<feature type="region of interest" description="Disordered" evidence="1">
    <location>
        <begin position="91"/>
        <end position="159"/>
    </location>
</feature>
<feature type="chain" id="PRO_5011988272" evidence="2">
    <location>
        <begin position="21"/>
        <end position="281"/>
    </location>
</feature>
<comment type="caution">
    <text evidence="3">The sequence shown here is derived from an EMBL/GenBank/DDBJ whole genome shotgun (WGS) entry which is preliminary data.</text>
</comment>
<gene>
    <name evidence="3" type="ORF">BCR44DRAFT_51622</name>
</gene>